<organism evidence="12 13">
    <name type="scientific">Mycolicibacterium frederiksbergense</name>
    <dbReference type="NCBI Taxonomy" id="117567"/>
    <lineage>
        <taxon>Bacteria</taxon>
        <taxon>Bacillati</taxon>
        <taxon>Actinomycetota</taxon>
        <taxon>Actinomycetes</taxon>
        <taxon>Mycobacteriales</taxon>
        <taxon>Mycobacteriaceae</taxon>
        <taxon>Mycolicibacterium</taxon>
    </lineage>
</organism>
<reference evidence="12 13" key="1">
    <citation type="submission" date="2023-04" db="EMBL/GenBank/DDBJ databases">
        <title>Forest soil microbial communities from Buena Vista Peninsula, Colon Province, Panama.</title>
        <authorList>
            <person name="Bouskill N."/>
        </authorList>
    </citation>
    <scope>NUCLEOTIDE SEQUENCE [LARGE SCALE GENOMIC DNA]</scope>
    <source>
        <strain evidence="12 13">AC80</strain>
    </source>
</reference>
<dbReference type="Proteomes" id="UP001160130">
    <property type="component" value="Unassembled WGS sequence"/>
</dbReference>
<evidence type="ECO:0000256" key="6">
    <source>
        <dbReference type="ARBA" id="ARBA00022989"/>
    </source>
</evidence>
<feature type="transmembrane region" description="Helical" evidence="9">
    <location>
        <begin position="51"/>
        <end position="67"/>
    </location>
</feature>
<evidence type="ECO:0000259" key="11">
    <source>
        <dbReference type="Pfam" id="PF24878"/>
    </source>
</evidence>
<evidence type="ECO:0000256" key="7">
    <source>
        <dbReference type="ARBA" id="ARBA00023136"/>
    </source>
</evidence>
<evidence type="ECO:0000256" key="2">
    <source>
        <dbReference type="ARBA" id="ARBA00022475"/>
    </source>
</evidence>
<dbReference type="InterPro" id="IPR056785">
    <property type="entry name" value="YkcA/B-like_C"/>
</dbReference>
<feature type="transmembrane region" description="Helical" evidence="9">
    <location>
        <begin position="433"/>
        <end position="452"/>
    </location>
</feature>
<evidence type="ECO:0000256" key="5">
    <source>
        <dbReference type="ARBA" id="ARBA00022692"/>
    </source>
</evidence>
<comment type="caution">
    <text evidence="12">The sequence shown here is derived from an EMBL/GenBank/DDBJ whole genome shotgun (WGS) entry which is preliminary data.</text>
</comment>
<comment type="subcellular location">
    <subcellularLocation>
        <location evidence="1">Cell membrane</location>
        <topology evidence="1">Multi-pass membrane protein</topology>
    </subcellularLocation>
</comment>
<feature type="region of interest" description="Disordered" evidence="8">
    <location>
        <begin position="1"/>
        <end position="39"/>
    </location>
</feature>
<feature type="transmembrane region" description="Helical" evidence="9">
    <location>
        <begin position="226"/>
        <end position="243"/>
    </location>
</feature>
<dbReference type="InterPro" id="IPR038731">
    <property type="entry name" value="RgtA/B/C-like"/>
</dbReference>
<feature type="domain" description="Putative mannosyltransferase YkcA/B-like C-terminal" evidence="11">
    <location>
        <begin position="559"/>
        <end position="642"/>
    </location>
</feature>
<proteinExistence type="predicted"/>
<keyword evidence="13" id="KW-1185">Reference proteome</keyword>
<dbReference type="PANTHER" id="PTHR33908">
    <property type="entry name" value="MANNOSYLTRANSFERASE YKCB-RELATED"/>
    <property type="match status" value="1"/>
</dbReference>
<keyword evidence="3" id="KW-0328">Glycosyltransferase</keyword>
<evidence type="ECO:0000259" key="10">
    <source>
        <dbReference type="Pfam" id="PF13231"/>
    </source>
</evidence>
<keyword evidence="7 9" id="KW-0472">Membrane</keyword>
<name>A0ABT6L664_9MYCO</name>
<feature type="domain" description="Glycosyltransferase RgtA/B/C/D-like" evidence="10">
    <location>
        <begin position="104"/>
        <end position="265"/>
    </location>
</feature>
<feature type="transmembrane region" description="Helical" evidence="9">
    <location>
        <begin position="153"/>
        <end position="173"/>
    </location>
</feature>
<dbReference type="Pfam" id="PF13231">
    <property type="entry name" value="PMT_2"/>
    <property type="match status" value="1"/>
</dbReference>
<feature type="transmembrane region" description="Helical" evidence="9">
    <location>
        <begin position="179"/>
        <end position="196"/>
    </location>
</feature>
<accession>A0ABT6L664</accession>
<evidence type="ECO:0000256" key="9">
    <source>
        <dbReference type="SAM" id="Phobius"/>
    </source>
</evidence>
<evidence type="ECO:0000313" key="12">
    <source>
        <dbReference type="EMBL" id="MDH6197465.1"/>
    </source>
</evidence>
<dbReference type="InterPro" id="IPR050297">
    <property type="entry name" value="LipidA_mod_glycosyltrf_83"/>
</dbReference>
<sequence length="661" mass="68819">MGLSPVADPVRNRAETRDRDMTAIADPAPDTTPAPVDSPDVVPPRWIRPSYWALLAGTAVLYLWGLGSSGWANNYYAAAAQAGTQSWKAWLFGSLDAGNAITVDKPPAAMWVMGLSGRLFGFNEFAMLLPQALMGVAAVALLYATVRRTSGPGAALIAGAALALTPVATSMFRYNNPDALLVLLLVLAAYLMVRAVGPVSARVSTGWVALAGCALGFAFLTKMLQAFLIVPGLALMFLVAAPAPSVWKRLGALLVGVAAMIVSSGWYIALVALWPAESRPYIAGSTDNSLLQLAFGYNGLQRILGRDGPGPGGGGAPEPGQGPGGGANLFFGGDPGIGRMFGLSMGTEASWLLPAALIGLVAALWLTRRSARTATLRAGLLMWGGWLLVTAVVFSFMDGIIHPYYTVALAPAVAALVGISVAELWCVRGHLPARLVLALMLAVTGVWAFGLLNRTPDWLPALRWIVLIGSVLVAVVLAIAADRPRPSPGVVALAAMILGLGATAAYSIETVVAGRNSGPITVSGPSRDFDFGPPGAPGGPPSGSRADDPALAELIAGTDGRWAAASVGSMMVSDLELRTGESLMAIGGFIGSDNSPTLAQFQRYVADGQVRYFLDRPERGRGGPPHEAHGSVKEITDWVKANFTRSMVGDTGVYDLTAPRT</sequence>
<gene>
    <name evidence="12" type="ORF">M2272_004120</name>
</gene>
<feature type="compositionally biased region" description="Basic and acidic residues" evidence="8">
    <location>
        <begin position="10"/>
        <end position="21"/>
    </location>
</feature>
<evidence type="ECO:0000256" key="4">
    <source>
        <dbReference type="ARBA" id="ARBA00022679"/>
    </source>
</evidence>
<feature type="transmembrane region" description="Helical" evidence="9">
    <location>
        <begin position="250"/>
        <end position="274"/>
    </location>
</feature>
<keyword evidence="5 9" id="KW-0812">Transmembrane</keyword>
<dbReference type="Pfam" id="PF24878">
    <property type="entry name" value="YkcB_C"/>
    <property type="match status" value="1"/>
</dbReference>
<feature type="region of interest" description="Disordered" evidence="8">
    <location>
        <begin position="523"/>
        <end position="547"/>
    </location>
</feature>
<feature type="transmembrane region" description="Helical" evidence="9">
    <location>
        <begin position="488"/>
        <end position="508"/>
    </location>
</feature>
<protein>
    <submittedName>
        <fullName evidence="12">4-amino-4-deoxy-L-arabinose transferase-like glycosyltransferase</fullName>
    </submittedName>
</protein>
<feature type="transmembrane region" description="Helical" evidence="9">
    <location>
        <begin position="349"/>
        <end position="366"/>
    </location>
</feature>
<keyword evidence="6 9" id="KW-1133">Transmembrane helix</keyword>
<feature type="compositionally biased region" description="Low complexity" evidence="8">
    <location>
        <begin position="22"/>
        <end position="39"/>
    </location>
</feature>
<feature type="transmembrane region" description="Helical" evidence="9">
    <location>
        <begin position="125"/>
        <end position="146"/>
    </location>
</feature>
<feature type="transmembrane region" description="Helical" evidence="9">
    <location>
        <begin position="464"/>
        <end position="481"/>
    </location>
</feature>
<evidence type="ECO:0000313" key="13">
    <source>
        <dbReference type="Proteomes" id="UP001160130"/>
    </source>
</evidence>
<dbReference type="PANTHER" id="PTHR33908:SF3">
    <property type="entry name" value="UNDECAPRENYL PHOSPHATE-ALPHA-4-AMINO-4-DEOXY-L-ARABINOSE ARABINOSYL TRANSFERASE"/>
    <property type="match status" value="1"/>
</dbReference>
<feature type="transmembrane region" description="Helical" evidence="9">
    <location>
        <begin position="403"/>
        <end position="426"/>
    </location>
</feature>
<feature type="transmembrane region" description="Helical" evidence="9">
    <location>
        <begin position="378"/>
        <end position="397"/>
    </location>
</feature>
<dbReference type="EMBL" id="JARXVE010000007">
    <property type="protein sequence ID" value="MDH6197465.1"/>
    <property type="molecule type" value="Genomic_DNA"/>
</dbReference>
<keyword evidence="2" id="KW-1003">Cell membrane</keyword>
<keyword evidence="4" id="KW-0808">Transferase</keyword>
<evidence type="ECO:0000256" key="3">
    <source>
        <dbReference type="ARBA" id="ARBA00022676"/>
    </source>
</evidence>
<evidence type="ECO:0000256" key="1">
    <source>
        <dbReference type="ARBA" id="ARBA00004651"/>
    </source>
</evidence>
<evidence type="ECO:0000256" key="8">
    <source>
        <dbReference type="SAM" id="MobiDB-lite"/>
    </source>
</evidence>